<dbReference type="SUPFAM" id="SSF54928">
    <property type="entry name" value="RNA-binding domain, RBD"/>
    <property type="match status" value="1"/>
</dbReference>
<organism evidence="2 3">
    <name type="scientific">Lotharella oceanica</name>
    <dbReference type="NCBI Taxonomy" id="641309"/>
    <lineage>
        <taxon>Eukaryota</taxon>
        <taxon>Sar</taxon>
        <taxon>Rhizaria</taxon>
        <taxon>Cercozoa</taxon>
        <taxon>Chlorarachniophyceae</taxon>
        <taxon>Lotharella</taxon>
    </lineage>
</organism>
<evidence type="ECO:0000256" key="1">
    <source>
        <dbReference type="SAM" id="Phobius"/>
    </source>
</evidence>
<evidence type="ECO:0000313" key="3">
    <source>
        <dbReference type="Proteomes" id="UP000243670"/>
    </source>
</evidence>
<accession>A0A060D7P5</accession>
<evidence type="ECO:0000313" key="2">
    <source>
        <dbReference type="EMBL" id="AIB09981.1"/>
    </source>
</evidence>
<protein>
    <submittedName>
        <fullName evidence="2">Uncharacterized protein</fullName>
    </submittedName>
</protein>
<keyword evidence="1" id="KW-0472">Membrane</keyword>
<dbReference type="InterPro" id="IPR035979">
    <property type="entry name" value="RBD_domain_sf"/>
</dbReference>
<gene>
    <name evidence="2" type="ORF">M951_chr377</name>
</gene>
<dbReference type="AlphaFoldDB" id="A0A060D7P5"/>
<dbReference type="Proteomes" id="UP000243670">
    <property type="component" value="Nucleomorph 3"/>
</dbReference>
<reference evidence="2 3" key="1">
    <citation type="journal article" date="2014" name="BMC Genomics">
        <title>Nucleomorph and plastid genome sequences of the chlorarachniophyte Lotharella oceanica: convergent reductive evolution and frequent recombination in nucleomorph-bearing algae.</title>
        <authorList>
            <person name="Tanifuji G."/>
            <person name="Onodera N.T."/>
            <person name="Brown M.W."/>
            <person name="Curtis B.A."/>
            <person name="Roger A.J."/>
            <person name="Ka-Shu Wong G."/>
            <person name="Melkonian M."/>
            <person name="Archibald J.M."/>
        </authorList>
    </citation>
    <scope>NUCLEOTIDE SEQUENCE [LARGE SCALE GENOMIC DNA]</scope>
    <source>
        <strain evidence="2 3">CCMP622</strain>
    </source>
</reference>
<keyword evidence="2" id="KW-0542">Nucleomorph</keyword>
<feature type="transmembrane region" description="Helical" evidence="1">
    <location>
        <begin position="12"/>
        <end position="35"/>
    </location>
</feature>
<geneLocation type="nucleomorph" evidence="2"/>
<sequence length="91" mass="10727">MIILPKKSNSGWVVFFSGLPSNLSLYIIKFCLYHYSKKNIKYKIFLLFNKKNYSTGFVILENLYHCIFLIECLNGLKIINSVFNMSWAFIE</sequence>
<dbReference type="GO" id="GO:0003676">
    <property type="term" value="F:nucleic acid binding"/>
    <property type="evidence" value="ECO:0007669"/>
    <property type="project" value="InterPro"/>
</dbReference>
<keyword evidence="1" id="KW-0812">Transmembrane</keyword>
<dbReference type="EMBL" id="CP006629">
    <property type="protein sequence ID" value="AIB09981.1"/>
    <property type="molecule type" value="Genomic_DNA"/>
</dbReference>
<proteinExistence type="predicted"/>
<keyword evidence="1" id="KW-1133">Transmembrane helix</keyword>
<name>A0A060D7P5_9EUKA</name>